<dbReference type="Gene3D" id="3.40.190.290">
    <property type="match status" value="1"/>
</dbReference>
<keyword evidence="7" id="KW-1185">Reference proteome</keyword>
<dbReference type="InterPro" id="IPR005119">
    <property type="entry name" value="LysR_subst-bd"/>
</dbReference>
<dbReference type="InterPro" id="IPR000847">
    <property type="entry name" value="LysR_HTH_N"/>
</dbReference>
<dbReference type="AlphaFoldDB" id="A0A9X4PDF6"/>
<dbReference type="CDD" id="cd05466">
    <property type="entry name" value="PBP2_LTTR_substrate"/>
    <property type="match status" value="1"/>
</dbReference>
<keyword evidence="2" id="KW-0805">Transcription regulation</keyword>
<feature type="domain" description="HTH lysR-type" evidence="5">
    <location>
        <begin position="1"/>
        <end position="59"/>
    </location>
</feature>
<dbReference type="GO" id="GO:0000976">
    <property type="term" value="F:transcription cis-regulatory region binding"/>
    <property type="evidence" value="ECO:0007669"/>
    <property type="project" value="TreeGrafter"/>
</dbReference>
<dbReference type="Pfam" id="PF03466">
    <property type="entry name" value="LysR_substrate"/>
    <property type="match status" value="1"/>
</dbReference>
<dbReference type="Proteomes" id="UP001155500">
    <property type="component" value="Unassembled WGS sequence"/>
</dbReference>
<dbReference type="PANTHER" id="PTHR30126:SF91">
    <property type="entry name" value="LYSR FAMILY TRANSCRIPTIONAL REGULATOR"/>
    <property type="match status" value="1"/>
</dbReference>
<dbReference type="PANTHER" id="PTHR30126">
    <property type="entry name" value="HTH-TYPE TRANSCRIPTIONAL REGULATOR"/>
    <property type="match status" value="1"/>
</dbReference>
<comment type="similarity">
    <text evidence="1">Belongs to the LysR transcriptional regulatory family.</text>
</comment>
<accession>A0A9X4PDF6</accession>
<name>A0A9X4PDF6_9PAST</name>
<dbReference type="SUPFAM" id="SSF46785">
    <property type="entry name" value="Winged helix' DNA-binding domain"/>
    <property type="match status" value="1"/>
</dbReference>
<dbReference type="GO" id="GO:0003700">
    <property type="term" value="F:DNA-binding transcription factor activity"/>
    <property type="evidence" value="ECO:0007669"/>
    <property type="project" value="InterPro"/>
</dbReference>
<evidence type="ECO:0000313" key="6">
    <source>
        <dbReference type="EMBL" id="MDG6895341.1"/>
    </source>
</evidence>
<dbReference type="Pfam" id="PF00126">
    <property type="entry name" value="HTH_1"/>
    <property type="match status" value="1"/>
</dbReference>
<reference evidence="6" key="1">
    <citation type="submission" date="2016-03" db="EMBL/GenBank/DDBJ databases">
        <title>Co-evolution between Pasteurellaceae and their hosts.</title>
        <authorList>
            <person name="Hansen M.J."/>
            <person name="Bojesen A.M."/>
            <person name="Planet P."/>
        </authorList>
    </citation>
    <scope>NUCLEOTIDE SEQUENCE</scope>
    <source>
        <strain evidence="6">146/S8/89</strain>
    </source>
</reference>
<dbReference type="SUPFAM" id="SSF53850">
    <property type="entry name" value="Periplasmic binding protein-like II"/>
    <property type="match status" value="1"/>
</dbReference>
<protein>
    <recommendedName>
        <fullName evidence="5">HTH lysR-type domain-containing protein</fullName>
    </recommendedName>
</protein>
<dbReference type="PROSITE" id="PS50931">
    <property type="entry name" value="HTH_LYSR"/>
    <property type="match status" value="1"/>
</dbReference>
<dbReference type="RefSeq" id="WP_279572753.1">
    <property type="nucleotide sequence ID" value="NZ_LWID01000001.1"/>
</dbReference>
<sequence>MYQLDQLKAFVLVCELGSFSAAARRLGKAQSSVSQSIANLEIELNQTLFIRQQNQATLTENGKALLPLAQDLLQQAHFFQQKANALSNGEPHQLRILLEETLITDKLLALFAELAERFPLLNLRIASEDNQRIAEIITQGRADLGICYQQQSHPHLSSQVLGNERLIAVAAKHHPLATQRHISAQTLGQYCQLQHDDQPHYRLSPRQWQCNSYYSLCFLAQQGIGWCIMPAQLLNDEWLNELTVLDLAFDLTTPQYPITLLLSHQHKITPATTFLVQGLQKIY</sequence>
<dbReference type="FunFam" id="1.10.10.10:FF:000001">
    <property type="entry name" value="LysR family transcriptional regulator"/>
    <property type="match status" value="1"/>
</dbReference>
<dbReference type="InterPro" id="IPR036388">
    <property type="entry name" value="WH-like_DNA-bd_sf"/>
</dbReference>
<dbReference type="Gene3D" id="1.10.10.10">
    <property type="entry name" value="Winged helix-like DNA-binding domain superfamily/Winged helix DNA-binding domain"/>
    <property type="match status" value="1"/>
</dbReference>
<gene>
    <name evidence="6" type="ORF">A6A20_06835</name>
</gene>
<proteinExistence type="inferred from homology"/>
<organism evidence="6 7">
    <name type="scientific">Volucribacter amazonae</name>
    <dbReference type="NCBI Taxonomy" id="256731"/>
    <lineage>
        <taxon>Bacteria</taxon>
        <taxon>Pseudomonadati</taxon>
        <taxon>Pseudomonadota</taxon>
        <taxon>Gammaproteobacteria</taxon>
        <taxon>Pasteurellales</taxon>
        <taxon>Pasteurellaceae</taxon>
        <taxon>Volucribacter</taxon>
    </lineage>
</organism>
<dbReference type="EMBL" id="LWID01000001">
    <property type="protein sequence ID" value="MDG6895341.1"/>
    <property type="molecule type" value="Genomic_DNA"/>
</dbReference>
<dbReference type="PRINTS" id="PR00039">
    <property type="entry name" value="HTHLYSR"/>
</dbReference>
<dbReference type="InterPro" id="IPR036390">
    <property type="entry name" value="WH_DNA-bd_sf"/>
</dbReference>
<evidence type="ECO:0000313" key="7">
    <source>
        <dbReference type="Proteomes" id="UP001155500"/>
    </source>
</evidence>
<evidence type="ECO:0000256" key="2">
    <source>
        <dbReference type="ARBA" id="ARBA00023015"/>
    </source>
</evidence>
<evidence type="ECO:0000256" key="4">
    <source>
        <dbReference type="ARBA" id="ARBA00023163"/>
    </source>
</evidence>
<keyword evidence="3" id="KW-0238">DNA-binding</keyword>
<keyword evidence="4" id="KW-0804">Transcription</keyword>
<evidence type="ECO:0000256" key="1">
    <source>
        <dbReference type="ARBA" id="ARBA00009437"/>
    </source>
</evidence>
<comment type="caution">
    <text evidence="6">The sequence shown here is derived from an EMBL/GenBank/DDBJ whole genome shotgun (WGS) entry which is preliminary data.</text>
</comment>
<evidence type="ECO:0000259" key="5">
    <source>
        <dbReference type="PROSITE" id="PS50931"/>
    </source>
</evidence>
<evidence type="ECO:0000256" key="3">
    <source>
        <dbReference type="ARBA" id="ARBA00023125"/>
    </source>
</evidence>